<dbReference type="AlphaFoldDB" id="U4KRW8"/>
<dbReference type="HOGENOM" id="CLU_2911812_0_0_14"/>
<accession>U4KRW8</accession>
<proteinExistence type="predicted"/>
<protein>
    <submittedName>
        <fullName evidence="2">Uncharacterized protein</fullName>
    </submittedName>
</protein>
<dbReference type="Proteomes" id="UP000032740">
    <property type="component" value="Chromosome"/>
</dbReference>
<organism evidence="2 3">
    <name type="scientific">Alteracholeplasma palmae (strain ATCC 49389 / J233)</name>
    <name type="common">Acholeplasma palmae</name>
    <dbReference type="NCBI Taxonomy" id="1318466"/>
    <lineage>
        <taxon>Bacteria</taxon>
        <taxon>Bacillati</taxon>
        <taxon>Mycoplasmatota</taxon>
        <taxon>Mollicutes</taxon>
        <taxon>Acholeplasmatales</taxon>
        <taxon>Acholeplasmataceae</taxon>
        <taxon>Acholeplasma</taxon>
    </lineage>
</organism>
<keyword evidence="3" id="KW-1185">Reference proteome</keyword>
<keyword evidence="1" id="KW-1133">Transmembrane helix</keyword>
<keyword evidence="1" id="KW-0472">Membrane</keyword>
<dbReference type="RefSeq" id="WP_026660234.1">
    <property type="nucleotide sequence ID" value="NC_022538.1"/>
</dbReference>
<dbReference type="STRING" id="1318466.BN85409340"/>
<feature type="transmembrane region" description="Helical" evidence="1">
    <location>
        <begin position="25"/>
        <end position="46"/>
    </location>
</feature>
<gene>
    <name evidence="2" type="ORF">BN85409340</name>
</gene>
<reference evidence="2 3" key="1">
    <citation type="journal article" date="2013" name="J. Mol. Microbiol. Biotechnol.">
        <title>Analysis of the Complete Genomes of Acholeplasma brassicae , A. palmae and A. laidlawii and Their Comparison to the Obligate Parasites from ' Candidatus Phytoplasma'.</title>
        <authorList>
            <person name="Kube M."/>
            <person name="Siewert C."/>
            <person name="Migdoll A.M."/>
            <person name="Duduk B."/>
            <person name="Holz S."/>
            <person name="Rabus R."/>
            <person name="Seemuller E."/>
            <person name="Mitrovic J."/>
            <person name="Muller I."/>
            <person name="Buttner C."/>
            <person name="Reinhardt R."/>
        </authorList>
    </citation>
    <scope>NUCLEOTIDE SEQUENCE [LARGE SCALE GENOMIC DNA]</scope>
    <source>
        <strain evidence="2 3">J233</strain>
    </source>
</reference>
<evidence type="ECO:0000313" key="3">
    <source>
        <dbReference type="Proteomes" id="UP000032740"/>
    </source>
</evidence>
<keyword evidence="1" id="KW-0812">Transmembrane</keyword>
<dbReference type="EMBL" id="FO681347">
    <property type="protein sequence ID" value="CCV64511.1"/>
    <property type="molecule type" value="Genomic_DNA"/>
</dbReference>
<sequence>MENYENESELGILYPELLSKYNGTYASIIIIYCIIVVVMTYLIFFLRPTLKMLEERKIKKN</sequence>
<evidence type="ECO:0000256" key="1">
    <source>
        <dbReference type="SAM" id="Phobius"/>
    </source>
</evidence>
<dbReference type="KEGG" id="apal:BN85409340"/>
<name>U4KRW8_ALTPJ</name>
<evidence type="ECO:0000313" key="2">
    <source>
        <dbReference type="EMBL" id="CCV64511.1"/>
    </source>
</evidence>